<dbReference type="EMBL" id="MK071981">
    <property type="protein sequence ID" value="AYV75831.1"/>
    <property type="molecule type" value="Genomic_DNA"/>
</dbReference>
<evidence type="ECO:0000313" key="1">
    <source>
        <dbReference type="EMBL" id="AYV75831.1"/>
    </source>
</evidence>
<name>A0A3G4ZPF0_9VIRU</name>
<protein>
    <submittedName>
        <fullName evidence="1">Uncharacterized protein</fullName>
    </submittedName>
</protein>
<organism evidence="1">
    <name type="scientific">Terrestrivirus sp</name>
    <dbReference type="NCBI Taxonomy" id="2487775"/>
    <lineage>
        <taxon>Viruses</taxon>
        <taxon>Varidnaviria</taxon>
        <taxon>Bamfordvirae</taxon>
        <taxon>Nucleocytoviricota</taxon>
        <taxon>Megaviricetes</taxon>
        <taxon>Imitervirales</taxon>
        <taxon>Mimiviridae</taxon>
        <taxon>Klosneuvirinae</taxon>
    </lineage>
</organism>
<proteinExistence type="predicted"/>
<sequence>MENEKTGNSIDEYQIEKNKAFIDKAIKIHGNKYDYTNVMYKDYKKTKVEIICGAHKKPLSFYQLPSNHLAGRGCNVCSRYRNPEIRKITRDDFIEKAKKIHCDKYDYSDVVYIDYETKVKIKCHNHDKLVIFEQAPRFHLEGRRCIKCANVHTSNKNRSTTEEFINKAKKIHGDKYDYSYVEYKDNSTKIQIVCNNHSEPIIFEQRPQTHLAGSGCQKCGFIISSEKQCMTKQEFTDKAIKIHGNKYDYNKVEYTDSRTKIIISCPIHNDFYQTPNEHLDRSGCKKCGLETIRQKNSSTRDEFIKKATKVHGDLYNYSKVKYINSSTKVVIGCKIMGHGDFSQSPNCHLQKQGCPKCYACPTCLLWRTGGVLCEYCKPLQKNKLYEKTKEMKVVKFLKENLPDYEFIHNKSVGTECSDGHLFPDIRFDCSYYHLIIEIDEHEHRGANYECDKRRMYDIIAKLGLPCIFIRYNPDNKNSDLHCLLDVIKKYIDLTIDESKNMFDNYGFKVEYLFYKKSVE</sequence>
<accession>A0A3G4ZPF0</accession>
<reference evidence="1" key="1">
    <citation type="submission" date="2018-10" db="EMBL/GenBank/DDBJ databases">
        <title>Hidden diversity of soil giant viruses.</title>
        <authorList>
            <person name="Schulz F."/>
            <person name="Alteio L."/>
            <person name="Goudeau D."/>
            <person name="Ryan E.M."/>
            <person name="Malmstrom R.R."/>
            <person name="Blanchard J."/>
            <person name="Woyke T."/>
        </authorList>
    </citation>
    <scope>NUCLEOTIDE SEQUENCE</scope>
    <source>
        <strain evidence="1">TEV1</strain>
    </source>
</reference>
<gene>
    <name evidence="1" type="ORF">Terrestrivirus3_100</name>
</gene>